<proteinExistence type="predicted"/>
<dbReference type="AlphaFoldDB" id="A0A8S2QJ59"/>
<feature type="compositionally biased region" description="Polar residues" evidence="2">
    <location>
        <begin position="430"/>
        <end position="447"/>
    </location>
</feature>
<feature type="compositionally biased region" description="Basic and acidic residues" evidence="2">
    <location>
        <begin position="598"/>
        <end position="607"/>
    </location>
</feature>
<organism evidence="3 4">
    <name type="scientific">Rotaria magnacalcarata</name>
    <dbReference type="NCBI Taxonomy" id="392030"/>
    <lineage>
        <taxon>Eukaryota</taxon>
        <taxon>Metazoa</taxon>
        <taxon>Spiralia</taxon>
        <taxon>Gnathifera</taxon>
        <taxon>Rotifera</taxon>
        <taxon>Eurotatoria</taxon>
        <taxon>Bdelloidea</taxon>
        <taxon>Philodinida</taxon>
        <taxon>Philodinidae</taxon>
        <taxon>Rotaria</taxon>
    </lineage>
</organism>
<comment type="caution">
    <text evidence="3">The sequence shown here is derived from an EMBL/GenBank/DDBJ whole genome shotgun (WGS) entry which is preliminary data.</text>
</comment>
<dbReference type="PANTHER" id="PTHR37915:SF3">
    <property type="match status" value="1"/>
</dbReference>
<feature type="coiled-coil region" evidence="1">
    <location>
        <begin position="207"/>
        <end position="241"/>
    </location>
</feature>
<evidence type="ECO:0000256" key="2">
    <source>
        <dbReference type="SAM" id="MobiDB-lite"/>
    </source>
</evidence>
<sequence length="607" mass="68633">LVKQQSLIYPLDSSNHGELASDKENRRSVKKYSQQQQTSFDNSAVPMVENEKRNIHESEVIQGDHFKVPFFHIYETIYKFRHSIINLLEQNKLISLADRLDMIKQLSTSDDNLTNDFVDNSERVLKDTVKVLQTCMTTLGVDKNTSEKKQTEKVYEPSITTTKTSTTESDYSSIIQQKESIIGDLTNKYQQLSQVLDDNNKKHTEELVETERVIGDQQKLIQNLQRELMRLQKRLSKIENDGIVEPSIMFTRLDAERNEKLLKQAVDKGKVSETTFSVNRIQSETFDNETKSVMERMGSYYERRSGKISERISSIRQHRTALARSLTEKFDDLEHESSIFLVRPVYSYQGRTAVQSYMESQKRKQDSLLKGSEKKKKSLRSRLSESTTDQPTESTSREMTTGLSSSASDDDERLFQIDKSLPVLRPTPASEMSSQNVDLTGTSSNGDSKQKLVQFGEISRLQEFDIQRTLMPMSHASVTLSSVNANNGIDPTVPSGNLRSYVTLSRPGVSTNAREVKSVETGNPVSRADLSILSVGSQVTNPRTPFNSTVGDLRRASPPLPPIKRSETTSISPSAEERSNDEFIPSVSTNEFAPTDHTIPEEKDEDK</sequence>
<accession>A0A8S2QJ59</accession>
<gene>
    <name evidence="3" type="ORF">GIL414_LOCUS17822</name>
</gene>
<feature type="region of interest" description="Disordered" evidence="2">
    <location>
        <begin position="357"/>
        <end position="448"/>
    </location>
</feature>
<feature type="non-terminal residue" evidence="3">
    <location>
        <position position="1"/>
    </location>
</feature>
<dbReference type="Proteomes" id="UP000681720">
    <property type="component" value="Unassembled WGS sequence"/>
</dbReference>
<evidence type="ECO:0000313" key="3">
    <source>
        <dbReference type="EMBL" id="CAF4116257.1"/>
    </source>
</evidence>
<protein>
    <submittedName>
        <fullName evidence="3">Uncharacterized protein</fullName>
    </submittedName>
</protein>
<reference evidence="3" key="1">
    <citation type="submission" date="2021-02" db="EMBL/GenBank/DDBJ databases">
        <authorList>
            <person name="Nowell W R."/>
        </authorList>
    </citation>
    <scope>NUCLEOTIDE SEQUENCE</scope>
</reference>
<name>A0A8S2QJ59_9BILA</name>
<dbReference type="EMBL" id="CAJOBJ010008583">
    <property type="protein sequence ID" value="CAF4116257.1"/>
    <property type="molecule type" value="Genomic_DNA"/>
</dbReference>
<feature type="compositionally biased region" description="Polar residues" evidence="2">
    <location>
        <begin position="387"/>
        <end position="407"/>
    </location>
</feature>
<evidence type="ECO:0000313" key="4">
    <source>
        <dbReference type="Proteomes" id="UP000681720"/>
    </source>
</evidence>
<evidence type="ECO:0000256" key="1">
    <source>
        <dbReference type="SAM" id="Coils"/>
    </source>
</evidence>
<keyword evidence="1" id="KW-0175">Coiled coil</keyword>
<dbReference type="PANTHER" id="PTHR37915">
    <property type="match status" value="1"/>
</dbReference>
<feature type="region of interest" description="Disordered" evidence="2">
    <location>
        <begin position="543"/>
        <end position="607"/>
    </location>
</feature>